<reference evidence="10 11" key="1">
    <citation type="submission" date="2018-07" db="EMBL/GenBank/DDBJ databases">
        <title>Genomic Encyclopedia of Type Strains, Phase III (KMG-III): the genomes of soil and plant-associated and newly described type strains.</title>
        <authorList>
            <person name="Whitman W."/>
        </authorList>
    </citation>
    <scope>NUCLEOTIDE SEQUENCE [LARGE SCALE GENOMIC DNA]</scope>
    <source>
        <strain evidence="10 11">CECT 8236</strain>
    </source>
</reference>
<dbReference type="PROSITE" id="PS50893">
    <property type="entry name" value="ABC_TRANSPORTER_2"/>
    <property type="match status" value="1"/>
</dbReference>
<keyword evidence="11" id="KW-1185">Reference proteome</keyword>
<keyword evidence="3" id="KW-0813">Transport</keyword>
<dbReference type="OrthoDB" id="9784332at2"/>
<dbReference type="Gene3D" id="3.40.50.300">
    <property type="entry name" value="P-loop containing nucleotide triphosphate hydrolases"/>
    <property type="match status" value="1"/>
</dbReference>
<evidence type="ECO:0000256" key="4">
    <source>
        <dbReference type="ARBA" id="ARBA00022475"/>
    </source>
</evidence>
<dbReference type="Proteomes" id="UP000256869">
    <property type="component" value="Unassembled WGS sequence"/>
</dbReference>
<dbReference type="GO" id="GO:0016887">
    <property type="term" value="F:ATP hydrolysis activity"/>
    <property type="evidence" value="ECO:0007669"/>
    <property type="project" value="InterPro"/>
</dbReference>
<dbReference type="InterPro" id="IPR017871">
    <property type="entry name" value="ABC_transporter-like_CS"/>
</dbReference>
<keyword evidence="6 10" id="KW-0067">ATP-binding</keyword>
<organism evidence="10 11">
    <name type="scientific">Cohnella lupini</name>
    <dbReference type="NCBI Taxonomy" id="1294267"/>
    <lineage>
        <taxon>Bacteria</taxon>
        <taxon>Bacillati</taxon>
        <taxon>Bacillota</taxon>
        <taxon>Bacilli</taxon>
        <taxon>Bacillales</taxon>
        <taxon>Paenibacillaceae</taxon>
        <taxon>Cohnella</taxon>
    </lineage>
</organism>
<accession>A0A3D9IWN5</accession>
<comment type="caution">
    <text evidence="10">The sequence shown here is derived from an EMBL/GenBank/DDBJ whole genome shotgun (WGS) entry which is preliminary data.</text>
</comment>
<evidence type="ECO:0000256" key="5">
    <source>
        <dbReference type="ARBA" id="ARBA00022741"/>
    </source>
</evidence>
<evidence type="ECO:0000313" key="11">
    <source>
        <dbReference type="Proteomes" id="UP000256869"/>
    </source>
</evidence>
<evidence type="ECO:0000313" key="10">
    <source>
        <dbReference type="EMBL" id="RED66115.1"/>
    </source>
</evidence>
<dbReference type="RefSeq" id="WP_115991063.1">
    <property type="nucleotide sequence ID" value="NZ_QRDY01000001.1"/>
</dbReference>
<keyword evidence="4" id="KW-1003">Cell membrane</keyword>
<dbReference type="GO" id="GO:0043190">
    <property type="term" value="C:ATP-binding cassette (ABC) transporter complex"/>
    <property type="evidence" value="ECO:0007669"/>
    <property type="project" value="TreeGrafter"/>
</dbReference>
<dbReference type="PANTHER" id="PTHR43553">
    <property type="entry name" value="HEAVY METAL TRANSPORTER"/>
    <property type="match status" value="1"/>
</dbReference>
<dbReference type="AlphaFoldDB" id="A0A3D9IWN5"/>
<keyword evidence="8" id="KW-0472">Membrane</keyword>
<evidence type="ECO:0000256" key="6">
    <source>
        <dbReference type="ARBA" id="ARBA00022840"/>
    </source>
</evidence>
<evidence type="ECO:0000256" key="1">
    <source>
        <dbReference type="ARBA" id="ARBA00004202"/>
    </source>
</evidence>
<proteinExistence type="inferred from homology"/>
<evidence type="ECO:0000259" key="9">
    <source>
        <dbReference type="PROSITE" id="PS50893"/>
    </source>
</evidence>
<keyword evidence="5" id="KW-0547">Nucleotide-binding</keyword>
<protein>
    <submittedName>
        <fullName evidence="10">Energy-coupling factor transport system ATP-binding protein</fullName>
    </submittedName>
</protein>
<evidence type="ECO:0000256" key="2">
    <source>
        <dbReference type="ARBA" id="ARBA00005417"/>
    </source>
</evidence>
<gene>
    <name evidence="10" type="ORF">DFP95_101613</name>
</gene>
<feature type="domain" description="ABC transporter" evidence="9">
    <location>
        <begin position="9"/>
        <end position="236"/>
    </location>
</feature>
<sequence>MRVAEPENIVLKDVSVFGDNTDGELSVRLEDINLVMAPGEWLSVVGVNGSGKSTLARLLAGLQADHVTGEIIRGFAGQSCPIVLQQPKSQLFGETPREEVVFALQWRGIALENINALVERALNRTGLTAVADSTWDRLSGGQQQLAAIAAATAGETKLLVLDEATSMLDDSNRDAVMRIARDLNRNGTAVVWVTQRLDELEPDSRVVAIGGGSVIFDGESREFLYGISEELVEAKEARGRRSVSPCLRAGLRLPYLAAMAMELRDIGKLNDPLPMTALEWGKVLENVGDEGK</sequence>
<dbReference type="Pfam" id="PF00005">
    <property type="entry name" value="ABC_tran"/>
    <property type="match status" value="1"/>
</dbReference>
<comment type="subcellular location">
    <subcellularLocation>
        <location evidence="1">Cell membrane</location>
        <topology evidence="1">Peripheral membrane protein</topology>
    </subcellularLocation>
</comment>
<dbReference type="GO" id="GO:0042626">
    <property type="term" value="F:ATPase-coupled transmembrane transporter activity"/>
    <property type="evidence" value="ECO:0007669"/>
    <property type="project" value="TreeGrafter"/>
</dbReference>
<dbReference type="CDD" id="cd03225">
    <property type="entry name" value="ABC_cobalt_CbiO_domain1"/>
    <property type="match status" value="1"/>
</dbReference>
<dbReference type="InterPro" id="IPR003439">
    <property type="entry name" value="ABC_transporter-like_ATP-bd"/>
</dbReference>
<evidence type="ECO:0000256" key="7">
    <source>
        <dbReference type="ARBA" id="ARBA00022967"/>
    </source>
</evidence>
<dbReference type="InterPro" id="IPR027417">
    <property type="entry name" value="P-loop_NTPase"/>
</dbReference>
<dbReference type="GO" id="GO:0005524">
    <property type="term" value="F:ATP binding"/>
    <property type="evidence" value="ECO:0007669"/>
    <property type="project" value="UniProtKB-KW"/>
</dbReference>
<dbReference type="InterPro" id="IPR003593">
    <property type="entry name" value="AAA+_ATPase"/>
</dbReference>
<name>A0A3D9IWN5_9BACL</name>
<dbReference type="InterPro" id="IPR050095">
    <property type="entry name" value="ECF_ABC_transporter_ATP-bd"/>
</dbReference>
<evidence type="ECO:0000256" key="8">
    <source>
        <dbReference type="ARBA" id="ARBA00023136"/>
    </source>
</evidence>
<dbReference type="SUPFAM" id="SSF52540">
    <property type="entry name" value="P-loop containing nucleoside triphosphate hydrolases"/>
    <property type="match status" value="1"/>
</dbReference>
<dbReference type="PROSITE" id="PS00211">
    <property type="entry name" value="ABC_TRANSPORTER_1"/>
    <property type="match status" value="1"/>
</dbReference>
<dbReference type="EMBL" id="QRDY01000001">
    <property type="protein sequence ID" value="RED66115.1"/>
    <property type="molecule type" value="Genomic_DNA"/>
</dbReference>
<keyword evidence="7" id="KW-1278">Translocase</keyword>
<evidence type="ECO:0000256" key="3">
    <source>
        <dbReference type="ARBA" id="ARBA00022448"/>
    </source>
</evidence>
<dbReference type="SMART" id="SM00382">
    <property type="entry name" value="AAA"/>
    <property type="match status" value="1"/>
</dbReference>
<dbReference type="InterPro" id="IPR015856">
    <property type="entry name" value="ABC_transpr_CbiO/EcfA_su"/>
</dbReference>
<comment type="similarity">
    <text evidence="2">Belongs to the ABC transporter superfamily.</text>
</comment>